<gene>
    <name evidence="2" type="ORF">BSTOLATCC_MIC51187</name>
</gene>
<evidence type="ECO:0000256" key="1">
    <source>
        <dbReference type="SAM" id="Coils"/>
    </source>
</evidence>
<name>A0AAU9K0A3_9CILI</name>
<keyword evidence="1" id="KW-0175">Coiled coil</keyword>
<sequence length="411" mass="47860">MSELTESKLEEEIENIKAALIQINGSSLEQISQEISIVEPYQDEEYESDEISKTKRNQQCLKIPRRKEENQWELSLLLESEREKNSILQERIDQKDKMLDNLNSHLSDLYGSIEQLQNKQKILIKDLTTWKNKAVSLEEENAKYDLKLKEKDEEIEMLKKDKKAAVSKEFELKEKLLDAKVEADANIKIMQNSIEEIKLKNEKTSKEKEEALNGIAELKQQIKNKESEYKFLQLENDTFREKLQEMDKSVVSLRENCRKSDEKIKNLKNEKARLEQTCLSLKNEAKSSENISNSATIEELYKITGTSNEKTLVSHITHLAQSYTSSKKYKKLVKRITEVIQDVYKSDSSPTKPTCTETWNSLINIIEEYMIFRNGLQGQILVKICQFFNLKSISLIVGHLEQLKKNRQSII</sequence>
<dbReference type="EMBL" id="CAJZBQ010000051">
    <property type="protein sequence ID" value="CAG9330605.1"/>
    <property type="molecule type" value="Genomic_DNA"/>
</dbReference>
<evidence type="ECO:0000313" key="2">
    <source>
        <dbReference type="EMBL" id="CAG9330605.1"/>
    </source>
</evidence>
<reference evidence="2" key="1">
    <citation type="submission" date="2021-09" db="EMBL/GenBank/DDBJ databases">
        <authorList>
            <consortium name="AG Swart"/>
            <person name="Singh M."/>
            <person name="Singh A."/>
            <person name="Seah K."/>
            <person name="Emmerich C."/>
        </authorList>
    </citation>
    <scope>NUCLEOTIDE SEQUENCE</scope>
    <source>
        <strain evidence="2">ATCC30299</strain>
    </source>
</reference>
<protein>
    <submittedName>
        <fullName evidence="2">Uncharacterized protein</fullName>
    </submittedName>
</protein>
<feature type="coiled-coil region" evidence="1">
    <location>
        <begin position="78"/>
        <end position="291"/>
    </location>
</feature>
<evidence type="ECO:0000313" key="3">
    <source>
        <dbReference type="Proteomes" id="UP001162131"/>
    </source>
</evidence>
<keyword evidence="3" id="KW-1185">Reference proteome</keyword>
<proteinExistence type="predicted"/>
<accession>A0AAU9K0A3</accession>
<comment type="caution">
    <text evidence="2">The sequence shown here is derived from an EMBL/GenBank/DDBJ whole genome shotgun (WGS) entry which is preliminary data.</text>
</comment>
<dbReference type="AlphaFoldDB" id="A0AAU9K0A3"/>
<organism evidence="2 3">
    <name type="scientific">Blepharisma stoltei</name>
    <dbReference type="NCBI Taxonomy" id="1481888"/>
    <lineage>
        <taxon>Eukaryota</taxon>
        <taxon>Sar</taxon>
        <taxon>Alveolata</taxon>
        <taxon>Ciliophora</taxon>
        <taxon>Postciliodesmatophora</taxon>
        <taxon>Heterotrichea</taxon>
        <taxon>Heterotrichida</taxon>
        <taxon>Blepharismidae</taxon>
        <taxon>Blepharisma</taxon>
    </lineage>
</organism>
<dbReference type="Proteomes" id="UP001162131">
    <property type="component" value="Unassembled WGS sequence"/>
</dbReference>